<evidence type="ECO:0000313" key="2">
    <source>
        <dbReference type="EMBL" id="BAT98688.1"/>
    </source>
</evidence>
<evidence type="ECO:0000313" key="3">
    <source>
        <dbReference type="Proteomes" id="UP000291084"/>
    </source>
</evidence>
<reference evidence="2 3" key="1">
    <citation type="journal article" date="2015" name="Sci. Rep.">
        <title>The power of single molecule real-time sequencing technology in the de novo assembly of a eukaryotic genome.</title>
        <authorList>
            <person name="Sakai H."/>
            <person name="Naito K."/>
            <person name="Ogiso-Tanaka E."/>
            <person name="Takahashi Y."/>
            <person name="Iseki K."/>
            <person name="Muto C."/>
            <person name="Satou K."/>
            <person name="Teruya K."/>
            <person name="Shiroma A."/>
            <person name="Shimoji M."/>
            <person name="Hirano T."/>
            <person name="Itoh T."/>
            <person name="Kaga A."/>
            <person name="Tomooka N."/>
        </authorList>
    </citation>
    <scope>NUCLEOTIDE SEQUENCE [LARGE SCALE GENOMIC DNA]</scope>
    <source>
        <strain evidence="3">cv. Shumari</strain>
    </source>
</reference>
<evidence type="ECO:0000256" key="1">
    <source>
        <dbReference type="SAM" id="MobiDB-lite"/>
    </source>
</evidence>
<sequence length="78" mass="8718">TTMILLHVCKFELKISIRLFGAHYGTLVNVSLDSPPYSHHSKFRTNLPQDGSQLGGNPPLVNANTHTITQRTTQAIRY</sequence>
<proteinExistence type="predicted"/>
<dbReference type="AlphaFoldDB" id="A0A0S3T110"/>
<keyword evidence="3" id="KW-1185">Reference proteome</keyword>
<gene>
    <name evidence="2" type="primary">Vigan.10G000600</name>
    <name evidence="2" type="ORF">VIGAN_10000600</name>
</gene>
<name>A0A0S3T110_PHAAN</name>
<dbReference type="EMBL" id="AP015043">
    <property type="protein sequence ID" value="BAT98688.1"/>
    <property type="molecule type" value="Genomic_DNA"/>
</dbReference>
<accession>A0A0S3T110</accession>
<dbReference type="Proteomes" id="UP000291084">
    <property type="component" value="Chromosome 10"/>
</dbReference>
<feature type="region of interest" description="Disordered" evidence="1">
    <location>
        <begin position="39"/>
        <end position="64"/>
    </location>
</feature>
<organism evidence="2 3">
    <name type="scientific">Vigna angularis var. angularis</name>
    <dbReference type="NCBI Taxonomy" id="157739"/>
    <lineage>
        <taxon>Eukaryota</taxon>
        <taxon>Viridiplantae</taxon>
        <taxon>Streptophyta</taxon>
        <taxon>Embryophyta</taxon>
        <taxon>Tracheophyta</taxon>
        <taxon>Spermatophyta</taxon>
        <taxon>Magnoliopsida</taxon>
        <taxon>eudicotyledons</taxon>
        <taxon>Gunneridae</taxon>
        <taxon>Pentapetalae</taxon>
        <taxon>rosids</taxon>
        <taxon>fabids</taxon>
        <taxon>Fabales</taxon>
        <taxon>Fabaceae</taxon>
        <taxon>Papilionoideae</taxon>
        <taxon>50 kb inversion clade</taxon>
        <taxon>NPAAA clade</taxon>
        <taxon>indigoferoid/millettioid clade</taxon>
        <taxon>Phaseoleae</taxon>
        <taxon>Vigna</taxon>
    </lineage>
</organism>
<feature type="non-terminal residue" evidence="2">
    <location>
        <position position="1"/>
    </location>
</feature>
<protein>
    <submittedName>
        <fullName evidence="2">Uncharacterized protein</fullName>
    </submittedName>
</protein>